<dbReference type="Proteomes" id="UP001138768">
    <property type="component" value="Unassembled WGS sequence"/>
</dbReference>
<dbReference type="GO" id="GO:0016597">
    <property type="term" value="F:amino acid binding"/>
    <property type="evidence" value="ECO:0007669"/>
    <property type="project" value="InterPro"/>
</dbReference>
<evidence type="ECO:0000256" key="2">
    <source>
        <dbReference type="ARBA" id="ARBA00007805"/>
    </source>
</evidence>
<feature type="domain" description="Aspartate/ornithine carbamoyltransferase Asp/Orn-binding" evidence="7">
    <location>
        <begin position="158"/>
        <end position="305"/>
    </location>
</feature>
<feature type="binding site" evidence="6">
    <location>
        <position position="169"/>
    </location>
    <ligand>
        <name>L-ornithine</name>
        <dbReference type="ChEBI" id="CHEBI:46911"/>
    </ligand>
</feature>
<feature type="binding site" evidence="6">
    <location>
        <position position="226"/>
    </location>
    <ligand>
        <name>L-ornithine</name>
        <dbReference type="ChEBI" id="CHEBI:46911"/>
    </ligand>
</feature>
<evidence type="ECO:0000256" key="5">
    <source>
        <dbReference type="ARBA" id="ARBA00048772"/>
    </source>
</evidence>
<comment type="catalytic activity">
    <reaction evidence="5 6">
        <text>carbamoyl phosphate + L-ornithine = L-citrulline + phosphate + H(+)</text>
        <dbReference type="Rhea" id="RHEA:19513"/>
        <dbReference type="ChEBI" id="CHEBI:15378"/>
        <dbReference type="ChEBI" id="CHEBI:43474"/>
        <dbReference type="ChEBI" id="CHEBI:46911"/>
        <dbReference type="ChEBI" id="CHEBI:57743"/>
        <dbReference type="ChEBI" id="CHEBI:58228"/>
        <dbReference type="EC" id="2.1.3.3"/>
    </reaction>
</comment>
<keyword evidence="4 6" id="KW-0808">Transferase</keyword>
<feature type="binding site" evidence="6">
    <location>
        <begin position="230"/>
        <end position="231"/>
    </location>
    <ligand>
        <name>L-ornithine</name>
        <dbReference type="ChEBI" id="CHEBI:46911"/>
    </ligand>
</feature>
<feature type="binding site" evidence="6">
    <location>
        <begin position="266"/>
        <end position="267"/>
    </location>
    <ligand>
        <name>carbamoyl phosphate</name>
        <dbReference type="ChEBI" id="CHEBI:58228"/>
    </ligand>
</feature>
<feature type="domain" description="Aspartate/ornithine carbamoyltransferase carbamoyl-P binding" evidence="8">
    <location>
        <begin position="11"/>
        <end position="150"/>
    </location>
</feature>
<dbReference type="Pfam" id="PF02729">
    <property type="entry name" value="OTCace_N"/>
    <property type="match status" value="1"/>
</dbReference>
<dbReference type="AlphaFoldDB" id="A0A9X0WAP5"/>
<evidence type="ECO:0000259" key="8">
    <source>
        <dbReference type="Pfam" id="PF02729"/>
    </source>
</evidence>
<feature type="binding site" evidence="6">
    <location>
        <begin position="60"/>
        <end position="63"/>
    </location>
    <ligand>
        <name>carbamoyl phosphate</name>
        <dbReference type="ChEBI" id="CHEBI:58228"/>
    </ligand>
</feature>
<feature type="binding site" evidence="6">
    <location>
        <position position="87"/>
    </location>
    <ligand>
        <name>carbamoyl phosphate</name>
        <dbReference type="ChEBI" id="CHEBI:58228"/>
    </ligand>
</feature>
<sequence>MTLDNSQTPPKHFLSLLDLNEQEATRLITRATALKQQRQRGEHYRPLIGYTLAMVFEKSSTRTRVSFETGMSQLGGTALFLSPRDTQLGRGEPIEDSARVLSRMVDIVMIRTFEHETLTRFADHSRVPVINGLTDRFHPCQLLADMQTYVEHRGPIRGRRVAFVGDGNNMCHSYINAARLFGFELRIACPTGFEPEPEILAAGADHCTLLHDPTEAVEHADLVVTDVWASMGQESEEAQRKAVFADFSVTSAIMARARPNALFMHCLPAHRGEEVSADVIDGPQSVVWDEAENRLHAQKALLEWLLLDRQSGSTPAP</sequence>
<name>A0A9X0WAP5_9GAMM</name>
<dbReference type="PRINTS" id="PR00100">
    <property type="entry name" value="AOTCASE"/>
</dbReference>
<proteinExistence type="inferred from homology"/>
<dbReference type="InterPro" id="IPR024904">
    <property type="entry name" value="OTCase_ArgI"/>
</dbReference>
<dbReference type="EC" id="2.1.3.3" evidence="3 6"/>
<evidence type="ECO:0000259" key="7">
    <source>
        <dbReference type="Pfam" id="PF00185"/>
    </source>
</evidence>
<dbReference type="Gene3D" id="3.40.50.1370">
    <property type="entry name" value="Aspartate/ornithine carbamoyltransferase"/>
    <property type="match status" value="2"/>
</dbReference>
<dbReference type="GO" id="GO:0005737">
    <property type="term" value="C:cytoplasm"/>
    <property type="evidence" value="ECO:0007669"/>
    <property type="project" value="UniProtKB-SubCell"/>
</dbReference>
<dbReference type="PANTHER" id="PTHR45753">
    <property type="entry name" value="ORNITHINE CARBAMOYLTRANSFERASE, MITOCHONDRIAL"/>
    <property type="match status" value="1"/>
</dbReference>
<reference evidence="9 10" key="1">
    <citation type="journal article" date="2020" name="Microorganisms">
        <title>Osmotic Adaptation and Compatible Solute Biosynthesis of Phototrophic Bacteria as Revealed from Genome Analyses.</title>
        <authorList>
            <person name="Imhoff J.F."/>
            <person name="Rahn T."/>
            <person name="Kunzel S."/>
            <person name="Keller A."/>
            <person name="Neulinger S.C."/>
        </authorList>
    </citation>
    <scope>NUCLEOTIDE SEQUENCE [LARGE SCALE GENOMIC DNA]</scope>
    <source>
        <strain evidence="9 10">DSM 25653</strain>
    </source>
</reference>
<organism evidence="9 10">
    <name type="scientific">Lamprobacter modestohalophilus</name>
    <dbReference type="NCBI Taxonomy" id="1064514"/>
    <lineage>
        <taxon>Bacteria</taxon>
        <taxon>Pseudomonadati</taxon>
        <taxon>Pseudomonadota</taxon>
        <taxon>Gammaproteobacteria</taxon>
        <taxon>Chromatiales</taxon>
        <taxon>Chromatiaceae</taxon>
        <taxon>Lamprobacter</taxon>
    </lineage>
</organism>
<dbReference type="InterPro" id="IPR036901">
    <property type="entry name" value="Asp/Orn_carbamoylTrfase_sf"/>
</dbReference>
<dbReference type="GO" id="GO:0019240">
    <property type="term" value="P:citrulline biosynthetic process"/>
    <property type="evidence" value="ECO:0007669"/>
    <property type="project" value="TreeGrafter"/>
</dbReference>
<dbReference type="NCBIfam" id="TIGR00658">
    <property type="entry name" value="orni_carb_tr"/>
    <property type="match status" value="1"/>
</dbReference>
<dbReference type="InterPro" id="IPR002292">
    <property type="entry name" value="Orn/put_carbamltrans"/>
</dbReference>
<dbReference type="InterPro" id="IPR006131">
    <property type="entry name" value="Asp_carbamoyltransf_Asp/Orn-bd"/>
</dbReference>
<dbReference type="NCBIfam" id="NF001986">
    <property type="entry name" value="PRK00779.1"/>
    <property type="match status" value="1"/>
</dbReference>
<evidence type="ECO:0000313" key="10">
    <source>
        <dbReference type="Proteomes" id="UP001138768"/>
    </source>
</evidence>
<dbReference type="PRINTS" id="PR00102">
    <property type="entry name" value="OTCASE"/>
</dbReference>
<keyword evidence="6" id="KW-0963">Cytoplasm</keyword>
<feature type="binding site" evidence="6">
    <location>
        <position position="111"/>
    </location>
    <ligand>
        <name>carbamoyl phosphate</name>
        <dbReference type="ChEBI" id="CHEBI:58228"/>
    </ligand>
</feature>
<dbReference type="InterPro" id="IPR006130">
    <property type="entry name" value="Asp/Orn_carbamoylTrfase"/>
</dbReference>
<dbReference type="HAMAP" id="MF_01109">
    <property type="entry name" value="OTCase"/>
    <property type="match status" value="1"/>
</dbReference>
<keyword evidence="10" id="KW-1185">Reference proteome</keyword>
<comment type="similarity">
    <text evidence="2 6">Belongs to the aspartate/ornithine carbamoyltransferase superfamily. OTCase family.</text>
</comment>
<comment type="subcellular location">
    <subcellularLocation>
        <location evidence="6">Cytoplasm</location>
    </subcellularLocation>
</comment>
<dbReference type="Pfam" id="PF00185">
    <property type="entry name" value="OTCace"/>
    <property type="match status" value="1"/>
</dbReference>
<comment type="caution">
    <text evidence="9">The sequence shown here is derived from an EMBL/GenBank/DDBJ whole genome shotgun (WGS) entry which is preliminary data.</text>
</comment>
<dbReference type="SUPFAM" id="SSF53671">
    <property type="entry name" value="Aspartate/ornithine carbamoyltransferase"/>
    <property type="match status" value="1"/>
</dbReference>
<protein>
    <recommendedName>
        <fullName evidence="3 6">Ornithine carbamoyltransferase</fullName>
        <shortName evidence="6">OTCase</shortName>
        <ecNumber evidence="3 6">2.1.3.3</ecNumber>
    </recommendedName>
</protein>
<dbReference type="PROSITE" id="PS00097">
    <property type="entry name" value="CARBAMOYLTRANSFERASE"/>
    <property type="match status" value="1"/>
</dbReference>
<dbReference type="GO" id="GO:0004585">
    <property type="term" value="F:ornithine carbamoyltransferase activity"/>
    <property type="evidence" value="ECO:0007669"/>
    <property type="project" value="UniProtKB-UniRule"/>
</dbReference>
<dbReference type="GO" id="GO:0042450">
    <property type="term" value="P:L-arginine biosynthetic process via ornithine"/>
    <property type="evidence" value="ECO:0007669"/>
    <property type="project" value="UniProtKB-UniRule"/>
</dbReference>
<dbReference type="PANTHER" id="PTHR45753:SF3">
    <property type="entry name" value="ORNITHINE TRANSCARBAMYLASE, MITOCHONDRIAL"/>
    <property type="match status" value="1"/>
</dbReference>
<gene>
    <name evidence="9" type="primary">argF</name>
    <name evidence="9" type="ORF">CKO42_17010</name>
</gene>
<evidence type="ECO:0000256" key="6">
    <source>
        <dbReference type="HAMAP-Rule" id="MF_01109"/>
    </source>
</evidence>
<dbReference type="RefSeq" id="WP_200246607.1">
    <property type="nucleotide sequence ID" value="NZ_NRRY01000032.1"/>
</dbReference>
<evidence type="ECO:0000256" key="1">
    <source>
        <dbReference type="ARBA" id="ARBA00004975"/>
    </source>
</evidence>
<evidence type="ECO:0000256" key="4">
    <source>
        <dbReference type="ARBA" id="ARBA00022679"/>
    </source>
</evidence>
<dbReference type="InterPro" id="IPR006132">
    <property type="entry name" value="Asp/Orn_carbamoyltranf_P-bd"/>
</dbReference>
<dbReference type="FunFam" id="3.40.50.1370:FF:000008">
    <property type="entry name" value="Ornithine carbamoyltransferase"/>
    <property type="match status" value="1"/>
</dbReference>
<evidence type="ECO:0000256" key="3">
    <source>
        <dbReference type="ARBA" id="ARBA00013007"/>
    </source>
</evidence>
<feature type="binding site" evidence="6">
    <location>
        <position position="294"/>
    </location>
    <ligand>
        <name>carbamoyl phosphate</name>
        <dbReference type="ChEBI" id="CHEBI:58228"/>
    </ligand>
</feature>
<dbReference type="EMBL" id="NRRY01000032">
    <property type="protein sequence ID" value="MBK1620110.1"/>
    <property type="molecule type" value="Genomic_DNA"/>
</dbReference>
<accession>A0A9X0WAP5</accession>
<feature type="binding site" evidence="6">
    <location>
        <begin position="138"/>
        <end position="141"/>
    </location>
    <ligand>
        <name>carbamoyl phosphate</name>
        <dbReference type="ChEBI" id="CHEBI:58228"/>
    </ligand>
</feature>
<comment type="pathway">
    <text evidence="1">Amino-acid biosynthesis; L-arginine biosynthesis; L-arginine from L-ornithine and carbamoyl phosphate: step 1/3.</text>
</comment>
<evidence type="ECO:0000313" key="9">
    <source>
        <dbReference type="EMBL" id="MBK1620110.1"/>
    </source>
</evidence>